<feature type="non-terminal residue" evidence="1">
    <location>
        <position position="36"/>
    </location>
</feature>
<reference evidence="1" key="2">
    <citation type="submission" date="2018-07" db="EMBL/GenBank/DDBJ databases">
        <authorList>
            <consortium name="NCBI Pathogen Detection Project"/>
        </authorList>
    </citation>
    <scope>NUCLEOTIDE SEQUENCE</scope>
    <source>
        <strain evidence="1">Salmonella enterica</strain>
    </source>
</reference>
<evidence type="ECO:0000313" key="1">
    <source>
        <dbReference type="EMBL" id="HAC6990755.1"/>
    </source>
</evidence>
<reference evidence="1" key="1">
    <citation type="journal article" date="2018" name="Genome Biol.">
        <title>SKESA: strategic k-mer extension for scrupulous assemblies.</title>
        <authorList>
            <person name="Souvorov A."/>
            <person name="Agarwala R."/>
            <person name="Lipman D.J."/>
        </authorList>
    </citation>
    <scope>NUCLEOTIDE SEQUENCE</scope>
    <source>
        <strain evidence="1">Salmonella enterica</strain>
    </source>
</reference>
<name>A0A5I5V6V3_SALET</name>
<organism evidence="1">
    <name type="scientific">Salmonella enterica subsp. enterica serovar Napoli</name>
    <dbReference type="NCBI Taxonomy" id="1151001"/>
    <lineage>
        <taxon>Bacteria</taxon>
        <taxon>Pseudomonadati</taxon>
        <taxon>Pseudomonadota</taxon>
        <taxon>Gammaproteobacteria</taxon>
        <taxon>Enterobacterales</taxon>
        <taxon>Enterobacteriaceae</taxon>
        <taxon>Salmonella</taxon>
    </lineage>
</organism>
<sequence length="36" mass="4226">MILLSKQTPLGAGRHRKCYTHPDNARRCIKVIYNRD</sequence>
<dbReference type="InterPro" id="IPR019647">
    <property type="entry name" value="PhoP_reg_network_YrbL"/>
</dbReference>
<protein>
    <submittedName>
        <fullName evidence="1">Uncharacterized protein</fullName>
    </submittedName>
</protein>
<proteinExistence type="predicted"/>
<gene>
    <name evidence="1" type="ORF">G0E06_21760</name>
</gene>
<accession>A0A5I5V6V3</accession>
<dbReference type="AlphaFoldDB" id="A0A5I5V6V3"/>
<dbReference type="EMBL" id="DAAMKA010000082">
    <property type="protein sequence ID" value="HAC6990755.1"/>
    <property type="molecule type" value="Genomic_DNA"/>
</dbReference>
<dbReference type="Pfam" id="PF10707">
    <property type="entry name" value="YrbL-PhoP_reg"/>
    <property type="match status" value="1"/>
</dbReference>
<comment type="caution">
    <text evidence="1">The sequence shown here is derived from an EMBL/GenBank/DDBJ whole genome shotgun (WGS) entry which is preliminary data.</text>
</comment>